<keyword evidence="1" id="KW-0732">Signal</keyword>
<gene>
    <name evidence="2" type="ORF">BAL341_1678</name>
</gene>
<protein>
    <submittedName>
        <fullName evidence="2">Uncharacterized protein</fullName>
    </submittedName>
</protein>
<evidence type="ECO:0000313" key="2">
    <source>
        <dbReference type="EMBL" id="VHO03968.1"/>
    </source>
</evidence>
<evidence type="ECO:0000256" key="1">
    <source>
        <dbReference type="SAM" id="SignalP"/>
    </source>
</evidence>
<feature type="chain" id="PRO_5019726159" evidence="1">
    <location>
        <begin position="28"/>
        <end position="373"/>
    </location>
</feature>
<name>A0A486XN42_9GAMM</name>
<organism evidence="2">
    <name type="scientific">Rheinheimera sp. BAL341</name>
    <dbReference type="NCBI Taxonomy" id="1708203"/>
    <lineage>
        <taxon>Bacteria</taxon>
        <taxon>Pseudomonadati</taxon>
        <taxon>Pseudomonadota</taxon>
        <taxon>Gammaproteobacteria</taxon>
        <taxon>Chromatiales</taxon>
        <taxon>Chromatiaceae</taxon>
        <taxon>Rheinheimera</taxon>
    </lineage>
</organism>
<dbReference type="EMBL" id="CAAJGR010000089">
    <property type="protein sequence ID" value="VHO03968.1"/>
    <property type="molecule type" value="Genomic_DNA"/>
</dbReference>
<dbReference type="AlphaFoldDB" id="A0A486XN42"/>
<proteinExistence type="predicted"/>
<reference evidence="2" key="1">
    <citation type="submission" date="2019-04" db="EMBL/GenBank/DDBJ databases">
        <authorList>
            <person name="Brambilla D."/>
        </authorList>
    </citation>
    <scope>NUCLEOTIDE SEQUENCE</scope>
    <source>
        <strain evidence="2">BAL1</strain>
    </source>
</reference>
<feature type="signal peptide" evidence="1">
    <location>
        <begin position="1"/>
        <end position="27"/>
    </location>
</feature>
<sequence length="373" mass="41477">MMLSTFSGRLLATSLLLVATLSAHALAADDITSKDVRDFVAQGLNEKLPDYIQLSYAEAAEGRGESWGLKLDYSTAVDFKTNAEQDGNTWSFGGKGFAFKAKGTYAFSEDNNFDNYSLVEASYKRRWFDITAHSPTLNAEQSTAVQNCVQNNSDDFSVDAEVCKERLGFAKTELSHLFLDADVHVKVEGDQTFGNRNYVYGFGVTAAYSPQKSSFLHTLNVLDYPSRLLRAEGSDTPKLPIFTFGLEQVDGKEDEARMAVFASDDRYDRAYVEISHVSPLGKLNGQPLKLNLSWRYFKELSAPAELKAAKLDKSDYLTVAIQVPSKAFSFLESTDSSLIISFSEGKLPFDLAEQKVFELGWRSNVDFSNLFKP</sequence>
<accession>A0A486XN42</accession>